<dbReference type="PANTHER" id="PTHR30137">
    <property type="entry name" value="LUCIFERASE-LIKE MONOOXYGENASE"/>
    <property type="match status" value="1"/>
</dbReference>
<evidence type="ECO:0000256" key="1">
    <source>
        <dbReference type="ARBA" id="ARBA00023002"/>
    </source>
</evidence>
<proteinExistence type="predicted"/>
<dbReference type="RefSeq" id="WP_104517336.1">
    <property type="nucleotide sequence ID" value="NZ_NHRY01000043.1"/>
</dbReference>
<keyword evidence="2" id="KW-0503">Monooxygenase</keyword>
<gene>
    <name evidence="4" type="ORF">CCS01_02865</name>
</gene>
<dbReference type="SUPFAM" id="SSF51679">
    <property type="entry name" value="Bacterial luciferase-like"/>
    <property type="match status" value="1"/>
</dbReference>
<reference evidence="4 5" key="1">
    <citation type="journal article" date="2018" name="Arch. Microbiol.">
        <title>New insights into the metabolic potential of the phototrophic purple bacterium Rhodopila globiformis DSM 161(T) from its draft genome sequence and evidence for a vanadium-dependent nitrogenase.</title>
        <authorList>
            <person name="Imhoff J.F."/>
            <person name="Rahn T."/>
            <person name="Kunzel S."/>
            <person name="Neulinger S.C."/>
        </authorList>
    </citation>
    <scope>NUCLEOTIDE SEQUENCE [LARGE SCALE GENOMIC DNA]</scope>
    <source>
        <strain evidence="4 5">DSM 161</strain>
    </source>
</reference>
<dbReference type="GO" id="GO:0016705">
    <property type="term" value="F:oxidoreductase activity, acting on paired donors, with incorporation or reduction of molecular oxygen"/>
    <property type="evidence" value="ECO:0007669"/>
    <property type="project" value="InterPro"/>
</dbReference>
<dbReference type="InterPro" id="IPR050766">
    <property type="entry name" value="Bact_Lucif_Oxidored"/>
</dbReference>
<evidence type="ECO:0000313" key="5">
    <source>
        <dbReference type="Proteomes" id="UP000239724"/>
    </source>
</evidence>
<accession>A0A2S6NN21</accession>
<feature type="domain" description="Luciferase-like" evidence="3">
    <location>
        <begin position="41"/>
        <end position="346"/>
    </location>
</feature>
<dbReference type="InterPro" id="IPR036661">
    <property type="entry name" value="Luciferase-like_sf"/>
</dbReference>
<evidence type="ECO:0000313" key="4">
    <source>
        <dbReference type="EMBL" id="PPQ38007.1"/>
    </source>
</evidence>
<name>A0A2S6NN21_RHOGL</name>
<dbReference type="Pfam" id="PF00296">
    <property type="entry name" value="Bac_luciferase"/>
    <property type="match status" value="1"/>
</dbReference>
<keyword evidence="5" id="KW-1185">Reference proteome</keyword>
<comment type="caution">
    <text evidence="4">The sequence shown here is derived from an EMBL/GenBank/DDBJ whole genome shotgun (WGS) entry which is preliminary data.</text>
</comment>
<dbReference type="AlphaFoldDB" id="A0A2S6NN21"/>
<organism evidence="4 5">
    <name type="scientific">Rhodopila globiformis</name>
    <name type="common">Rhodopseudomonas globiformis</name>
    <dbReference type="NCBI Taxonomy" id="1071"/>
    <lineage>
        <taxon>Bacteria</taxon>
        <taxon>Pseudomonadati</taxon>
        <taxon>Pseudomonadota</taxon>
        <taxon>Alphaproteobacteria</taxon>
        <taxon>Acetobacterales</taxon>
        <taxon>Acetobacteraceae</taxon>
        <taxon>Rhodopila</taxon>
    </lineage>
</organism>
<keyword evidence="1" id="KW-0560">Oxidoreductase</keyword>
<dbReference type="Proteomes" id="UP000239724">
    <property type="component" value="Unassembled WGS sequence"/>
</dbReference>
<dbReference type="GO" id="GO:0004497">
    <property type="term" value="F:monooxygenase activity"/>
    <property type="evidence" value="ECO:0007669"/>
    <property type="project" value="UniProtKB-KW"/>
</dbReference>
<evidence type="ECO:0000256" key="2">
    <source>
        <dbReference type="ARBA" id="ARBA00023033"/>
    </source>
</evidence>
<dbReference type="EMBL" id="NHRY01000043">
    <property type="protein sequence ID" value="PPQ38007.1"/>
    <property type="molecule type" value="Genomic_DNA"/>
</dbReference>
<dbReference type="GO" id="GO:0005829">
    <property type="term" value="C:cytosol"/>
    <property type="evidence" value="ECO:0007669"/>
    <property type="project" value="TreeGrafter"/>
</dbReference>
<dbReference type="OrthoDB" id="9776438at2"/>
<dbReference type="Gene3D" id="3.20.20.30">
    <property type="entry name" value="Luciferase-like domain"/>
    <property type="match status" value="1"/>
</dbReference>
<dbReference type="PANTHER" id="PTHR30137:SF8">
    <property type="entry name" value="BLR5498 PROTEIN"/>
    <property type="match status" value="1"/>
</dbReference>
<dbReference type="InterPro" id="IPR011251">
    <property type="entry name" value="Luciferase-like_dom"/>
</dbReference>
<sequence length="395" mass="43476">MRTWYFSEMAYHPAWEKGLARGSLRVNFPNEIVDPREAGALLNRYLDEFALCDEAGLDIMVNEHHSTATCMTVSVPMALAVIARETRTARLLTLGNPIANRPDPVRVAEEMAWLDCLSGGRLEMGLVKGAPYEIAPANSNPGRLMRRYWEAHDLILKALSTHDGPFSWEGEFFQYRNVNIWPRPIQQPTPPVWMTGMSVETGKLAAEKGHVVGTLLSGGLAKPMYDAYRKRARELGWEAGPDRMAYAAIVGVGTTRQEGLRRADSIADYVRTAPVVAEPFTNPPGYNSIAANVAMLKAGPRAHRLVTDRDGQPIDHRTATVQQFMDTDTVFAGTPDDVFAQLQAFNTRMGGVGHLLFFGQGGYLSHQDARANITLFGKEVAPRLRELGAPAEAAA</sequence>
<evidence type="ECO:0000259" key="3">
    <source>
        <dbReference type="Pfam" id="PF00296"/>
    </source>
</evidence>
<protein>
    <recommendedName>
        <fullName evidence="3">Luciferase-like domain-containing protein</fullName>
    </recommendedName>
</protein>